<dbReference type="Gene3D" id="1.20.1260.10">
    <property type="match status" value="1"/>
</dbReference>
<keyword evidence="5" id="KW-1185">Reference proteome</keyword>
<evidence type="ECO:0000259" key="3">
    <source>
        <dbReference type="Pfam" id="PF03713"/>
    </source>
</evidence>
<accession>A0ABV5SBG6</accession>
<keyword evidence="2" id="KW-0732">Signal</keyword>
<dbReference type="RefSeq" id="WP_344998896.1">
    <property type="nucleotide sequence ID" value="NZ_BAAAXV010000009.1"/>
</dbReference>
<evidence type="ECO:0000256" key="1">
    <source>
        <dbReference type="SAM" id="MobiDB-lite"/>
    </source>
</evidence>
<sequence>MKRSAIAAIAAGSALAGAAAVSGIAGAAAGTMRPPTATWQQPTTPPTDWGPMGPCGWMHGMHVSDEAGYLTQMVAHHEEAVAAARQLQRSNRPEMRALGASIVTTQNAEIATMKEWLAKWYPGHPGARDYRPMMRDLSRLSGDALDETFLQDMIPHHMAAIRMSQQLLASGRAEHPEVAEFAAKVRDTQHAEMFQMRRYLADWFGEWGMPCGRWDRRGPHGPWHRSQG</sequence>
<feature type="domain" description="DUF305" evidence="3">
    <location>
        <begin position="66"/>
        <end position="200"/>
    </location>
</feature>
<gene>
    <name evidence="4" type="ORF">ACFFSA_38425</name>
</gene>
<comment type="caution">
    <text evidence="4">The sequence shown here is derived from an EMBL/GenBank/DDBJ whole genome shotgun (WGS) entry which is preliminary data.</text>
</comment>
<dbReference type="InterPro" id="IPR012347">
    <property type="entry name" value="Ferritin-like"/>
</dbReference>
<dbReference type="Proteomes" id="UP001589532">
    <property type="component" value="Unassembled WGS sequence"/>
</dbReference>
<protein>
    <submittedName>
        <fullName evidence="4">DUF305 domain-containing protein</fullName>
    </submittedName>
</protein>
<evidence type="ECO:0000256" key="2">
    <source>
        <dbReference type="SAM" id="SignalP"/>
    </source>
</evidence>
<dbReference type="PANTHER" id="PTHR36933">
    <property type="entry name" value="SLL0788 PROTEIN"/>
    <property type="match status" value="1"/>
</dbReference>
<dbReference type="PANTHER" id="PTHR36933:SF1">
    <property type="entry name" value="SLL0788 PROTEIN"/>
    <property type="match status" value="1"/>
</dbReference>
<organism evidence="4 5">
    <name type="scientific">Nonomuraea helvata</name>
    <dbReference type="NCBI Taxonomy" id="37484"/>
    <lineage>
        <taxon>Bacteria</taxon>
        <taxon>Bacillati</taxon>
        <taxon>Actinomycetota</taxon>
        <taxon>Actinomycetes</taxon>
        <taxon>Streptosporangiales</taxon>
        <taxon>Streptosporangiaceae</taxon>
        <taxon>Nonomuraea</taxon>
    </lineage>
</organism>
<name>A0ABV5SBG6_9ACTN</name>
<feature type="signal peptide" evidence="2">
    <location>
        <begin position="1"/>
        <end position="27"/>
    </location>
</feature>
<dbReference type="Pfam" id="PF03713">
    <property type="entry name" value="DUF305"/>
    <property type="match status" value="1"/>
</dbReference>
<proteinExistence type="predicted"/>
<evidence type="ECO:0000313" key="4">
    <source>
        <dbReference type="EMBL" id="MFB9628985.1"/>
    </source>
</evidence>
<feature type="compositionally biased region" description="Low complexity" evidence="1">
    <location>
        <begin position="30"/>
        <end position="42"/>
    </location>
</feature>
<feature type="chain" id="PRO_5047144791" evidence="2">
    <location>
        <begin position="28"/>
        <end position="228"/>
    </location>
</feature>
<dbReference type="EMBL" id="JBHMBW010000051">
    <property type="protein sequence ID" value="MFB9628985.1"/>
    <property type="molecule type" value="Genomic_DNA"/>
</dbReference>
<feature type="region of interest" description="Disordered" evidence="1">
    <location>
        <begin position="30"/>
        <end position="49"/>
    </location>
</feature>
<dbReference type="InterPro" id="IPR005183">
    <property type="entry name" value="DUF305_CopM-like"/>
</dbReference>
<evidence type="ECO:0000313" key="5">
    <source>
        <dbReference type="Proteomes" id="UP001589532"/>
    </source>
</evidence>
<reference evidence="4 5" key="1">
    <citation type="submission" date="2024-09" db="EMBL/GenBank/DDBJ databases">
        <authorList>
            <person name="Sun Q."/>
            <person name="Mori K."/>
        </authorList>
    </citation>
    <scope>NUCLEOTIDE SEQUENCE [LARGE SCALE GENOMIC DNA]</scope>
    <source>
        <strain evidence="4 5">JCM 3143</strain>
    </source>
</reference>